<dbReference type="Proteomes" id="UP000198571">
    <property type="component" value="Unassembled WGS sequence"/>
</dbReference>
<dbReference type="AlphaFoldDB" id="A0A1H9SGJ5"/>
<accession>A0A1H9SGJ5</accession>
<feature type="compositionally biased region" description="Acidic residues" evidence="2">
    <location>
        <begin position="58"/>
        <end position="81"/>
    </location>
</feature>
<dbReference type="InterPro" id="IPR029050">
    <property type="entry name" value="Immunoprotect_excell_Ig-like"/>
</dbReference>
<feature type="region of interest" description="Disordered" evidence="2">
    <location>
        <begin position="23"/>
        <end position="81"/>
    </location>
</feature>
<evidence type="ECO:0000313" key="5">
    <source>
        <dbReference type="Proteomes" id="UP000198571"/>
    </source>
</evidence>
<organism evidence="4 5">
    <name type="scientific">Salipaludibacillus aurantiacus</name>
    <dbReference type="NCBI Taxonomy" id="1601833"/>
    <lineage>
        <taxon>Bacteria</taxon>
        <taxon>Bacillati</taxon>
        <taxon>Bacillota</taxon>
        <taxon>Bacilli</taxon>
        <taxon>Bacillales</taxon>
        <taxon>Bacillaceae</taxon>
    </lineage>
</organism>
<keyword evidence="1 3" id="KW-0732">Signal</keyword>
<dbReference type="STRING" id="1601833.SAMN05518684_104207"/>
<evidence type="ECO:0000256" key="3">
    <source>
        <dbReference type="SAM" id="SignalP"/>
    </source>
</evidence>
<gene>
    <name evidence="4" type="ORF">SAMN05518684_104207</name>
</gene>
<proteinExistence type="predicted"/>
<feature type="signal peptide" evidence="3">
    <location>
        <begin position="1"/>
        <end position="17"/>
    </location>
</feature>
<name>A0A1H9SGJ5_9BACI</name>
<dbReference type="Gene3D" id="2.60.40.1240">
    <property type="match status" value="1"/>
</dbReference>
<evidence type="ECO:0000313" key="4">
    <source>
        <dbReference type="EMBL" id="SER84018.1"/>
    </source>
</evidence>
<dbReference type="EMBL" id="FOGT01000004">
    <property type="protein sequence ID" value="SER84018.1"/>
    <property type="molecule type" value="Genomic_DNA"/>
</dbReference>
<protein>
    <recommendedName>
        <fullName evidence="6">DUF4352 domain-containing protein</fullName>
    </recommendedName>
</protein>
<dbReference type="OrthoDB" id="2352785at2"/>
<dbReference type="RefSeq" id="WP_093049059.1">
    <property type="nucleotide sequence ID" value="NZ_FOGT01000004.1"/>
</dbReference>
<reference evidence="5" key="1">
    <citation type="submission" date="2016-10" db="EMBL/GenBank/DDBJ databases">
        <authorList>
            <person name="Varghese N."/>
            <person name="Submissions S."/>
        </authorList>
    </citation>
    <scope>NUCLEOTIDE SEQUENCE [LARGE SCALE GENOMIC DNA]</scope>
    <source>
        <strain evidence="5">S9</strain>
    </source>
</reference>
<keyword evidence="5" id="KW-1185">Reference proteome</keyword>
<evidence type="ECO:0000256" key="1">
    <source>
        <dbReference type="ARBA" id="ARBA00022729"/>
    </source>
</evidence>
<dbReference type="PROSITE" id="PS51257">
    <property type="entry name" value="PROKAR_LIPOPROTEIN"/>
    <property type="match status" value="1"/>
</dbReference>
<evidence type="ECO:0008006" key="6">
    <source>
        <dbReference type="Google" id="ProtNLM"/>
    </source>
</evidence>
<feature type="compositionally biased region" description="Low complexity" evidence="2">
    <location>
        <begin position="23"/>
        <end position="51"/>
    </location>
</feature>
<sequence length="246" mass="27563">MKKLLTALSLSTLLVVACGDENTNTELENNDNNNAAEEVNNDENLNNNENTNENHNEEENEENNLNENNSNEDEDEAEEAADDIADESWETQVGDTIETDGGTFTLHARQDQIDTIETGPIVMEIEQLNTASGELTDDLADFMETDHLEYIQMDLVVENTADEDITFFSGQATMSTSTGEQIESDMWMSDHIDGELMAGTRHDGSFFFILENSQAEDVESVRITWSAPMDMDWEDVGEPVDIEVEF</sequence>
<feature type="chain" id="PRO_5039582751" description="DUF4352 domain-containing protein" evidence="3">
    <location>
        <begin position="18"/>
        <end position="246"/>
    </location>
</feature>
<evidence type="ECO:0000256" key="2">
    <source>
        <dbReference type="SAM" id="MobiDB-lite"/>
    </source>
</evidence>